<feature type="transmembrane region" description="Helical" evidence="2">
    <location>
        <begin position="27"/>
        <end position="45"/>
    </location>
</feature>
<dbReference type="GO" id="GO:0004713">
    <property type="term" value="F:protein tyrosine kinase activity"/>
    <property type="evidence" value="ECO:0007669"/>
    <property type="project" value="TreeGrafter"/>
</dbReference>
<evidence type="ECO:0000313" key="4">
    <source>
        <dbReference type="Proteomes" id="UP000280395"/>
    </source>
</evidence>
<dbReference type="EMBL" id="RBUA01001190">
    <property type="protein sequence ID" value="RMU47844.1"/>
    <property type="molecule type" value="Genomic_DNA"/>
</dbReference>
<dbReference type="GO" id="GO:0005886">
    <property type="term" value="C:plasma membrane"/>
    <property type="evidence" value="ECO:0007669"/>
    <property type="project" value="TreeGrafter"/>
</dbReference>
<reference evidence="3 4" key="1">
    <citation type="submission" date="2018-08" db="EMBL/GenBank/DDBJ databases">
        <title>Recombination of ecologically and evolutionarily significant loci maintains genetic cohesion in the Pseudomonas syringae species complex.</title>
        <authorList>
            <person name="Dillon M."/>
            <person name="Thakur S."/>
            <person name="Almeida R.N.D."/>
            <person name="Weir B.S."/>
            <person name="Guttman D.S."/>
        </authorList>
    </citation>
    <scope>NUCLEOTIDE SEQUENCE [LARGE SCALE GENOMIC DNA]</scope>
    <source>
        <strain evidence="3 4">ICMP 14479</strain>
    </source>
</reference>
<dbReference type="PANTHER" id="PTHR32309:SF13">
    <property type="entry name" value="FERRIC ENTEROBACTIN TRANSPORT PROTEIN FEPE"/>
    <property type="match status" value="1"/>
</dbReference>
<comment type="caution">
    <text evidence="3">The sequence shown here is derived from an EMBL/GenBank/DDBJ whole genome shotgun (WGS) entry which is preliminary data.</text>
</comment>
<evidence type="ECO:0000313" key="3">
    <source>
        <dbReference type="EMBL" id="RMU47844.1"/>
    </source>
</evidence>
<protein>
    <recommendedName>
        <fullName evidence="5">Lipopolysaccharide biosynthesis protein</fullName>
    </recommendedName>
</protein>
<dbReference type="AlphaFoldDB" id="A0A3M5UQP5"/>
<keyword evidence="2" id="KW-1133">Transmembrane helix</keyword>
<name>A0A3M5UQP5_PSESX</name>
<sequence>MQWSDPVIEIRSLRDLLRLFFIYRREFKLAVITTIVVAVLGAFLLPARYESDARLLVKPGRDNTTLPIEAANRQTLIAPSTQHDPIVDEEKMLTGRPIVHIVAERYMAMTAEPPQGFWKVTKFYIKKGVGEVINGIRSVLQFVGLAEKQSPLERLATSLEKNFTAGHEPGSSVIEISFTWDDPAVAQKIVEEWVNAYLEERARILGRKSLHTFYETERAKVAENIQSLKDQLQGRLKQIDSISVDARLKNLTNQIDRVTDAKVSAQNQISGIRSLLANASQQIKSQPADVVTMRETSLNPTQLDLKRQLNALQVERARLLRTYLPGTPQVNQIEQNIRDMEALSAQEATRLERSQNTAPNSLVINVKQQMIDAQLQERKLAGEIENYDKTLAELRAQRDQAMTDEPQLNTLSQQLRTAEKSYALYSDNLEQARIDHELDNSQISNIALIEHATLNPARVFPKSLLMLLFAIPAGVAVGLLTIYVLYLLDQRIHDGTRLQEMFHVPLWSSIPDVQDATPAAVTASLYRLYSLLPLDRIAADGFALGLTSARHGEGVTFIASQLKRLLEERGHRVSVDGASAPTPGEVLLLDASALSSNPQAFLTLRRADQIVLVIEARTSTVPTIENAVSLLTTAFGKVDGMILNRRRFEVPAKVLARLNSWRGAA</sequence>
<dbReference type="PANTHER" id="PTHR32309">
    <property type="entry name" value="TYROSINE-PROTEIN KINASE"/>
    <property type="match status" value="1"/>
</dbReference>
<feature type="coiled-coil region" evidence="1">
    <location>
        <begin position="377"/>
        <end position="435"/>
    </location>
</feature>
<evidence type="ECO:0000256" key="2">
    <source>
        <dbReference type="SAM" id="Phobius"/>
    </source>
</evidence>
<evidence type="ECO:0000256" key="1">
    <source>
        <dbReference type="SAM" id="Coils"/>
    </source>
</evidence>
<keyword evidence="1" id="KW-0175">Coiled coil</keyword>
<organism evidence="3 4">
    <name type="scientific">Pseudomonas syringae pv. avii</name>
    <dbReference type="NCBI Taxonomy" id="663959"/>
    <lineage>
        <taxon>Bacteria</taxon>
        <taxon>Pseudomonadati</taxon>
        <taxon>Pseudomonadota</taxon>
        <taxon>Gammaproteobacteria</taxon>
        <taxon>Pseudomonadales</taxon>
        <taxon>Pseudomonadaceae</taxon>
        <taxon>Pseudomonas</taxon>
        <taxon>Pseudomonas syringae</taxon>
    </lineage>
</organism>
<dbReference type="Proteomes" id="UP000280395">
    <property type="component" value="Unassembled WGS sequence"/>
</dbReference>
<keyword evidence="2" id="KW-0472">Membrane</keyword>
<dbReference type="InterPro" id="IPR050445">
    <property type="entry name" value="Bact_polysacc_biosynth/exp"/>
</dbReference>
<proteinExistence type="predicted"/>
<accession>A0A3M5UQP5</accession>
<gene>
    <name evidence="3" type="ORF">ALP29_01692</name>
</gene>
<feature type="transmembrane region" description="Helical" evidence="2">
    <location>
        <begin position="464"/>
        <end position="488"/>
    </location>
</feature>
<keyword evidence="2" id="KW-0812">Transmembrane</keyword>
<evidence type="ECO:0008006" key="5">
    <source>
        <dbReference type="Google" id="ProtNLM"/>
    </source>
</evidence>